<name>A0ABW1I408_9PSEU</name>
<evidence type="ECO:0000256" key="1">
    <source>
        <dbReference type="SAM" id="MobiDB-lite"/>
    </source>
</evidence>
<dbReference type="SUPFAM" id="SSF51735">
    <property type="entry name" value="NAD(P)-binding Rossmann-fold domains"/>
    <property type="match status" value="1"/>
</dbReference>
<sequence length="86" mass="9419">MVDRDEELARSTAKEIAGLGRPQEHRGGRRRQPAGPGVPGFGQTTTELGSLDVTVNNAAINRLEPILEITPENMDEMFRINVHGIL</sequence>
<feature type="region of interest" description="Disordered" evidence="1">
    <location>
        <begin position="1"/>
        <end position="49"/>
    </location>
</feature>
<dbReference type="InterPro" id="IPR002347">
    <property type="entry name" value="SDR_fam"/>
</dbReference>
<dbReference type="InterPro" id="IPR036291">
    <property type="entry name" value="NAD(P)-bd_dom_sf"/>
</dbReference>
<evidence type="ECO:0000313" key="2">
    <source>
        <dbReference type="EMBL" id="MFC5947523.1"/>
    </source>
</evidence>
<organism evidence="2 3">
    <name type="scientific">Pseudonocardia lutea</name>
    <dbReference type="NCBI Taxonomy" id="2172015"/>
    <lineage>
        <taxon>Bacteria</taxon>
        <taxon>Bacillati</taxon>
        <taxon>Actinomycetota</taxon>
        <taxon>Actinomycetes</taxon>
        <taxon>Pseudonocardiales</taxon>
        <taxon>Pseudonocardiaceae</taxon>
        <taxon>Pseudonocardia</taxon>
    </lineage>
</organism>
<dbReference type="Gene3D" id="3.40.50.720">
    <property type="entry name" value="NAD(P)-binding Rossmann-like Domain"/>
    <property type="match status" value="1"/>
</dbReference>
<keyword evidence="3" id="KW-1185">Reference proteome</keyword>
<dbReference type="EMBL" id="JBHSQK010000007">
    <property type="protein sequence ID" value="MFC5947523.1"/>
    <property type="molecule type" value="Genomic_DNA"/>
</dbReference>
<accession>A0ABW1I408</accession>
<dbReference type="Proteomes" id="UP001596119">
    <property type="component" value="Unassembled WGS sequence"/>
</dbReference>
<gene>
    <name evidence="2" type="ORF">ACFQH9_04445</name>
</gene>
<reference evidence="3" key="1">
    <citation type="journal article" date="2019" name="Int. J. Syst. Evol. Microbiol.">
        <title>The Global Catalogue of Microorganisms (GCM) 10K type strain sequencing project: providing services to taxonomists for standard genome sequencing and annotation.</title>
        <authorList>
            <consortium name="The Broad Institute Genomics Platform"/>
            <consortium name="The Broad Institute Genome Sequencing Center for Infectious Disease"/>
            <person name="Wu L."/>
            <person name="Ma J."/>
        </authorList>
    </citation>
    <scope>NUCLEOTIDE SEQUENCE [LARGE SCALE GENOMIC DNA]</scope>
    <source>
        <strain evidence="3">CGMCC 4.7397</strain>
    </source>
</reference>
<dbReference type="Pfam" id="PF00106">
    <property type="entry name" value="adh_short"/>
    <property type="match status" value="1"/>
</dbReference>
<feature type="compositionally biased region" description="Basic and acidic residues" evidence="1">
    <location>
        <begin position="1"/>
        <end position="13"/>
    </location>
</feature>
<protein>
    <submittedName>
        <fullName evidence="2">SDR family NAD(P)-dependent oxidoreductase</fullName>
    </submittedName>
</protein>
<dbReference type="RefSeq" id="WP_379564454.1">
    <property type="nucleotide sequence ID" value="NZ_JBHSQK010000007.1"/>
</dbReference>
<comment type="caution">
    <text evidence="2">The sequence shown here is derived from an EMBL/GenBank/DDBJ whole genome shotgun (WGS) entry which is preliminary data.</text>
</comment>
<evidence type="ECO:0000313" key="3">
    <source>
        <dbReference type="Proteomes" id="UP001596119"/>
    </source>
</evidence>
<proteinExistence type="predicted"/>